<accession>A0ABU2H9K4</accession>
<dbReference type="PROSITE" id="PS51186">
    <property type="entry name" value="GNAT"/>
    <property type="match status" value="1"/>
</dbReference>
<evidence type="ECO:0000313" key="5">
    <source>
        <dbReference type="Proteomes" id="UP001250214"/>
    </source>
</evidence>
<dbReference type="InterPro" id="IPR000182">
    <property type="entry name" value="GNAT_dom"/>
</dbReference>
<name>A0ABU2H9K4_9ACTN</name>
<dbReference type="PANTHER" id="PTHR43877">
    <property type="entry name" value="AMINOALKYLPHOSPHONATE N-ACETYLTRANSFERASE-RELATED-RELATED"/>
    <property type="match status" value="1"/>
</dbReference>
<keyword evidence="1" id="KW-0808">Transferase</keyword>
<dbReference type="Pfam" id="PF00583">
    <property type="entry name" value="Acetyltransf_1"/>
    <property type="match status" value="1"/>
</dbReference>
<keyword evidence="2" id="KW-0012">Acyltransferase</keyword>
<dbReference type="InterPro" id="IPR016181">
    <property type="entry name" value="Acyl_CoA_acyltransferase"/>
</dbReference>
<keyword evidence="5" id="KW-1185">Reference proteome</keyword>
<sequence>MTTAAFVRAARAADVPTLVRIQVEAWRRAYGPILPTEVCAELTSDEAADQFRQQWHEAITAPPSSRHRVLAATAGTTEREVVGLASFGPAQDPDRWPGTDAELYALHVAPEHGRAGHGSRLLNAMVDHLLEDRFTAVYAWVLAADAGLHSLLESTGWRPDGARRELDVAGTAVPMLRLHAGIEA</sequence>
<evidence type="ECO:0000256" key="1">
    <source>
        <dbReference type="ARBA" id="ARBA00022679"/>
    </source>
</evidence>
<proteinExistence type="predicted"/>
<reference evidence="5" key="1">
    <citation type="submission" date="2023-07" db="EMBL/GenBank/DDBJ databases">
        <title>Novel species in the genus Lipingzhangella isolated from Sambhar Salt Lake.</title>
        <authorList>
            <person name="Jiya N."/>
            <person name="Kajale S."/>
            <person name="Sharma A."/>
        </authorList>
    </citation>
    <scope>NUCLEOTIDE SEQUENCE [LARGE SCALE GENOMIC DNA]</scope>
    <source>
        <strain evidence="5">LS1_29</strain>
    </source>
</reference>
<feature type="domain" description="N-acetyltransferase" evidence="3">
    <location>
        <begin position="5"/>
        <end position="180"/>
    </location>
</feature>
<organism evidence="4 5">
    <name type="scientific">Lipingzhangella rawalii</name>
    <dbReference type="NCBI Taxonomy" id="2055835"/>
    <lineage>
        <taxon>Bacteria</taxon>
        <taxon>Bacillati</taxon>
        <taxon>Actinomycetota</taxon>
        <taxon>Actinomycetes</taxon>
        <taxon>Streptosporangiales</taxon>
        <taxon>Nocardiopsidaceae</taxon>
        <taxon>Lipingzhangella</taxon>
    </lineage>
</organism>
<protein>
    <submittedName>
        <fullName evidence="4">GNAT family N-acetyltransferase</fullName>
    </submittedName>
</protein>
<comment type="caution">
    <text evidence="4">The sequence shown here is derived from an EMBL/GenBank/DDBJ whole genome shotgun (WGS) entry which is preliminary data.</text>
</comment>
<dbReference type="PANTHER" id="PTHR43877:SF1">
    <property type="entry name" value="ACETYLTRANSFERASE"/>
    <property type="match status" value="1"/>
</dbReference>
<evidence type="ECO:0000256" key="2">
    <source>
        <dbReference type="ARBA" id="ARBA00023315"/>
    </source>
</evidence>
<dbReference type="InterPro" id="IPR050832">
    <property type="entry name" value="Bact_Acetyltransf"/>
</dbReference>
<dbReference type="Proteomes" id="UP001250214">
    <property type="component" value="Unassembled WGS sequence"/>
</dbReference>
<dbReference type="EMBL" id="JAVLVT010000007">
    <property type="protein sequence ID" value="MDS1271697.1"/>
    <property type="molecule type" value="Genomic_DNA"/>
</dbReference>
<evidence type="ECO:0000313" key="4">
    <source>
        <dbReference type="EMBL" id="MDS1271697.1"/>
    </source>
</evidence>
<gene>
    <name evidence="4" type="ORF">RIF23_15485</name>
</gene>
<dbReference type="Gene3D" id="3.40.630.30">
    <property type="match status" value="1"/>
</dbReference>
<dbReference type="SUPFAM" id="SSF55729">
    <property type="entry name" value="Acyl-CoA N-acyltransferases (Nat)"/>
    <property type="match status" value="1"/>
</dbReference>
<evidence type="ECO:0000259" key="3">
    <source>
        <dbReference type="PROSITE" id="PS51186"/>
    </source>
</evidence>
<dbReference type="RefSeq" id="WP_310913260.1">
    <property type="nucleotide sequence ID" value="NZ_JAVLVT010000007.1"/>
</dbReference>
<dbReference type="CDD" id="cd04301">
    <property type="entry name" value="NAT_SF"/>
    <property type="match status" value="1"/>
</dbReference>